<proteinExistence type="predicted"/>
<keyword evidence="3" id="KW-1185">Reference proteome</keyword>
<protein>
    <submittedName>
        <fullName evidence="2">Uncharacterized protein</fullName>
    </submittedName>
</protein>
<evidence type="ECO:0000313" key="3">
    <source>
        <dbReference type="Proteomes" id="UP000299102"/>
    </source>
</evidence>
<dbReference type="EMBL" id="BGZK01005311">
    <property type="protein sequence ID" value="GBP13494.1"/>
    <property type="molecule type" value="Genomic_DNA"/>
</dbReference>
<evidence type="ECO:0000313" key="2">
    <source>
        <dbReference type="EMBL" id="GBP13494.1"/>
    </source>
</evidence>
<reference evidence="2 3" key="1">
    <citation type="journal article" date="2019" name="Commun. Biol.">
        <title>The bagworm genome reveals a unique fibroin gene that provides high tensile strength.</title>
        <authorList>
            <person name="Kono N."/>
            <person name="Nakamura H."/>
            <person name="Ohtoshi R."/>
            <person name="Tomita M."/>
            <person name="Numata K."/>
            <person name="Arakawa K."/>
        </authorList>
    </citation>
    <scope>NUCLEOTIDE SEQUENCE [LARGE SCALE GENOMIC DNA]</scope>
</reference>
<feature type="region of interest" description="Disordered" evidence="1">
    <location>
        <begin position="1"/>
        <end position="25"/>
    </location>
</feature>
<feature type="compositionally biased region" description="Low complexity" evidence="1">
    <location>
        <begin position="1"/>
        <end position="22"/>
    </location>
</feature>
<accession>A0A4C1TH77</accession>
<organism evidence="2 3">
    <name type="scientific">Eumeta variegata</name>
    <name type="common">Bagworm moth</name>
    <name type="synonym">Eumeta japonica</name>
    <dbReference type="NCBI Taxonomy" id="151549"/>
    <lineage>
        <taxon>Eukaryota</taxon>
        <taxon>Metazoa</taxon>
        <taxon>Ecdysozoa</taxon>
        <taxon>Arthropoda</taxon>
        <taxon>Hexapoda</taxon>
        <taxon>Insecta</taxon>
        <taxon>Pterygota</taxon>
        <taxon>Neoptera</taxon>
        <taxon>Endopterygota</taxon>
        <taxon>Lepidoptera</taxon>
        <taxon>Glossata</taxon>
        <taxon>Ditrysia</taxon>
        <taxon>Tineoidea</taxon>
        <taxon>Psychidae</taxon>
        <taxon>Oiketicinae</taxon>
        <taxon>Eumeta</taxon>
    </lineage>
</organism>
<name>A0A4C1TH77_EUMVA</name>
<dbReference type="AlphaFoldDB" id="A0A4C1TH77"/>
<gene>
    <name evidence="2" type="ORF">EVAR_73165_1</name>
</gene>
<evidence type="ECO:0000256" key="1">
    <source>
        <dbReference type="SAM" id="MobiDB-lite"/>
    </source>
</evidence>
<comment type="caution">
    <text evidence="2">The sequence shown here is derived from an EMBL/GenBank/DDBJ whole genome shotgun (WGS) entry which is preliminary data.</text>
</comment>
<sequence length="111" mass="11842">MTNEGPAKTGRAAPTPTPAAGARAKRSFDTLLWPTDDDHLHLTLTTRQILTDNLPTGKKISQASSPKTSKAALIQTHAFAMIASAPPRCRFADRSPPGHGLIDDATFVKPK</sequence>
<dbReference type="Proteomes" id="UP000299102">
    <property type="component" value="Unassembled WGS sequence"/>
</dbReference>